<organism evidence="13 14">
    <name type="scientific">Stutzerimonas stutzeri</name>
    <name type="common">Pseudomonas stutzeri</name>
    <dbReference type="NCBI Taxonomy" id="316"/>
    <lineage>
        <taxon>Bacteria</taxon>
        <taxon>Pseudomonadati</taxon>
        <taxon>Pseudomonadota</taxon>
        <taxon>Gammaproteobacteria</taxon>
        <taxon>Pseudomonadales</taxon>
        <taxon>Pseudomonadaceae</taxon>
        <taxon>Stutzerimonas</taxon>
    </lineage>
</organism>
<keyword evidence="10" id="KW-0324">Glycolysis</keyword>
<keyword evidence="6" id="KW-0547">Nucleotide-binding</keyword>
<reference evidence="13 14" key="1">
    <citation type="submission" date="2014-03" db="EMBL/GenBank/DDBJ databases">
        <title>Complete genome sequence of Pseudomonas stutzeri 19SMN4.</title>
        <authorList>
            <person name="Brunet-Galmes I."/>
            <person name="Nogales B."/>
            <person name="Busquets A."/>
            <person name="Pena A."/>
            <person name="Gomila M."/>
            <person name="Garcia-Valdes E."/>
            <person name="Lalucat J."/>
            <person name="Bennasar A."/>
            <person name="Bosch R."/>
        </authorList>
    </citation>
    <scope>NUCLEOTIDE SEQUENCE [LARGE SCALE GENOMIC DNA]</scope>
    <source>
        <strain evidence="13 14">19SMN4</strain>
    </source>
</reference>
<keyword evidence="5" id="KW-0479">Metal-binding</keyword>
<dbReference type="NCBIfam" id="NF011314">
    <property type="entry name" value="PRK14725.1"/>
    <property type="match status" value="1"/>
</dbReference>
<comment type="pathway">
    <text evidence="1">Carbohydrate degradation; glycolysis; pyruvate from D-glyceraldehyde 3-phosphate: step 5/5.</text>
</comment>
<keyword evidence="9" id="KW-0460">Magnesium</keyword>
<feature type="domain" description="Pyruvate kinase barrel" evidence="12">
    <location>
        <begin position="138"/>
        <end position="216"/>
    </location>
</feature>
<evidence type="ECO:0000256" key="2">
    <source>
        <dbReference type="ARBA" id="ARBA00008663"/>
    </source>
</evidence>
<evidence type="ECO:0000256" key="9">
    <source>
        <dbReference type="ARBA" id="ARBA00022842"/>
    </source>
</evidence>
<dbReference type="InterPro" id="IPR015806">
    <property type="entry name" value="Pyrv_Knase_insert_dom_sf"/>
</dbReference>
<dbReference type="Pfam" id="PF00224">
    <property type="entry name" value="PK"/>
    <property type="match status" value="2"/>
</dbReference>
<keyword evidence="4" id="KW-0808">Transferase</keyword>
<evidence type="ECO:0000256" key="8">
    <source>
        <dbReference type="ARBA" id="ARBA00022840"/>
    </source>
</evidence>
<proteinExistence type="inferred from homology"/>
<dbReference type="KEGG" id="pstu:UIB01_10115"/>
<keyword evidence="8" id="KW-0067">ATP-binding</keyword>
<dbReference type="AlphaFoldDB" id="A0A023WS32"/>
<feature type="domain" description="Pyruvate kinase barrel" evidence="12">
    <location>
        <begin position="323"/>
        <end position="579"/>
    </location>
</feature>
<comment type="similarity">
    <text evidence="2">Belongs to the pyruvate kinase family.</text>
</comment>
<dbReference type="UniPathway" id="UPA00109">
    <property type="reaction ID" value="UER00188"/>
</dbReference>
<gene>
    <name evidence="13" type="ORF">UIB01_10115</name>
</gene>
<evidence type="ECO:0000256" key="1">
    <source>
        <dbReference type="ARBA" id="ARBA00004997"/>
    </source>
</evidence>
<keyword evidence="11 13" id="KW-0670">Pyruvate</keyword>
<sequence>MSKKALTPPSAGLHFNPLRVQLERLRNEMTSDACLASLKNIQVHECYRQSAENLLQYLCLRRHDLRELQAQLAEIGLSSLGRAEAAILAAVTSVMGVLQRLEEPNTQEPKAPERGLHEGERLLAAHADALFGKARGTRSVRIMVTLPSEAAHNRDLIEALIKEGMDCARINCAHDDPDSWRAMIEHVRAAEKALGRECKVALDLAGPKLRTGPIATAPGVKKVRPTRDCYGQVISPAHVRITWTNAAINESDTDACFMVTSDKALAVRAGDTLRLRDARGSKRKMKVIASDEEGCLAELKKTAYFTDGMQIKQRRASKTHGRMRLTELPPREQHLTLRVGDLLTLTADDQPIDPPSNDNAETARIGCTLPYVLAAVAAGDPVWFDDGKIGARVEKASADALILRITQIAHASGRAKLASDKGINFPDNALPVRAPTEDDIETLAFAAKHADIVQMSFANSAEDVIELIDHLERLDATHLGVVLKIETRAGFENLPKMLLAGMRLPRFGVMIARGDLAVETGFERLAEIQEEMLCLCEAAHVPVIWATQVLESLAKKGAPARSEITDAAMSVRAECVMLNKGPYILKAVTTLNDVLRRMREHRAKKRDLLRSLQVAGRQDATGALS</sequence>
<dbReference type="InterPro" id="IPR040442">
    <property type="entry name" value="Pyrv_kinase-like_dom_sf"/>
</dbReference>
<dbReference type="InterPro" id="IPR001697">
    <property type="entry name" value="Pyr_Knase"/>
</dbReference>
<dbReference type="InterPro" id="IPR015813">
    <property type="entry name" value="Pyrv/PenolPyrv_kinase-like_dom"/>
</dbReference>
<evidence type="ECO:0000256" key="4">
    <source>
        <dbReference type="ARBA" id="ARBA00022679"/>
    </source>
</evidence>
<dbReference type="Gene3D" id="2.40.33.10">
    <property type="entry name" value="PK beta-barrel domain-like"/>
    <property type="match status" value="2"/>
</dbReference>
<accession>A0A023WS32</accession>
<dbReference type="GO" id="GO:0000287">
    <property type="term" value="F:magnesium ion binding"/>
    <property type="evidence" value="ECO:0007669"/>
    <property type="project" value="InterPro"/>
</dbReference>
<name>A0A023WS32_STUST</name>
<dbReference type="EC" id="2.7.1.40" evidence="3"/>
<keyword evidence="7 13" id="KW-0418">Kinase</keyword>
<dbReference type="GO" id="GO:0004743">
    <property type="term" value="F:pyruvate kinase activity"/>
    <property type="evidence" value="ECO:0007669"/>
    <property type="project" value="UniProtKB-EC"/>
</dbReference>
<dbReference type="GO" id="GO:0030955">
    <property type="term" value="F:potassium ion binding"/>
    <property type="evidence" value="ECO:0007669"/>
    <property type="project" value="InterPro"/>
</dbReference>
<dbReference type="InterPro" id="IPR011037">
    <property type="entry name" value="Pyrv_Knase-like_insert_dom_sf"/>
</dbReference>
<evidence type="ECO:0000256" key="11">
    <source>
        <dbReference type="ARBA" id="ARBA00023317"/>
    </source>
</evidence>
<dbReference type="GO" id="GO:0005524">
    <property type="term" value="F:ATP binding"/>
    <property type="evidence" value="ECO:0007669"/>
    <property type="project" value="UniProtKB-KW"/>
</dbReference>
<evidence type="ECO:0000313" key="14">
    <source>
        <dbReference type="Proteomes" id="UP000025238"/>
    </source>
</evidence>
<evidence type="ECO:0000256" key="5">
    <source>
        <dbReference type="ARBA" id="ARBA00022723"/>
    </source>
</evidence>
<dbReference type="PATRIC" id="fig|316.97.peg.2027"/>
<evidence type="ECO:0000256" key="10">
    <source>
        <dbReference type="ARBA" id="ARBA00023152"/>
    </source>
</evidence>
<dbReference type="InterPro" id="IPR015793">
    <property type="entry name" value="Pyrv_Knase_brl"/>
</dbReference>
<evidence type="ECO:0000256" key="3">
    <source>
        <dbReference type="ARBA" id="ARBA00012142"/>
    </source>
</evidence>
<evidence type="ECO:0000259" key="12">
    <source>
        <dbReference type="Pfam" id="PF00224"/>
    </source>
</evidence>
<evidence type="ECO:0000313" key="13">
    <source>
        <dbReference type="EMBL" id="AHY42806.1"/>
    </source>
</evidence>
<evidence type="ECO:0000256" key="6">
    <source>
        <dbReference type="ARBA" id="ARBA00022741"/>
    </source>
</evidence>
<dbReference type="EMBL" id="CP007509">
    <property type="protein sequence ID" value="AHY42806.1"/>
    <property type="molecule type" value="Genomic_DNA"/>
</dbReference>
<dbReference type="SUPFAM" id="SSF51621">
    <property type="entry name" value="Phosphoenolpyruvate/pyruvate domain"/>
    <property type="match status" value="1"/>
</dbReference>
<dbReference type="Gene3D" id="3.20.20.60">
    <property type="entry name" value="Phosphoenolpyruvate-binding domains"/>
    <property type="match status" value="2"/>
</dbReference>
<dbReference type="Proteomes" id="UP000025238">
    <property type="component" value="Chromosome"/>
</dbReference>
<protein>
    <recommendedName>
        <fullName evidence="3">pyruvate kinase</fullName>
        <ecNumber evidence="3">2.7.1.40</ecNumber>
    </recommendedName>
</protein>
<dbReference type="PANTHER" id="PTHR11817">
    <property type="entry name" value="PYRUVATE KINASE"/>
    <property type="match status" value="1"/>
</dbReference>
<dbReference type="SUPFAM" id="SSF50800">
    <property type="entry name" value="PK beta-barrel domain-like"/>
    <property type="match status" value="1"/>
</dbReference>
<dbReference type="GO" id="GO:0016301">
    <property type="term" value="F:kinase activity"/>
    <property type="evidence" value="ECO:0007669"/>
    <property type="project" value="UniProtKB-KW"/>
</dbReference>
<evidence type="ECO:0000256" key="7">
    <source>
        <dbReference type="ARBA" id="ARBA00022777"/>
    </source>
</evidence>